<accession>A0AAX0WN38</accession>
<reference evidence="1" key="1">
    <citation type="submission" date="2017-12" db="EMBL/GenBank/DDBJ databases">
        <title>FDA dAtabase for Regulatory Grade micrObial Sequences (FDA-ARGOS): Supporting development and validation of Infectious Disease Dx tests.</title>
        <authorList>
            <person name="Kerrigan L."/>
            <person name="Tallon L.J."/>
            <person name="Sadzewicz L."/>
            <person name="Sengamalay N."/>
            <person name="Ott S."/>
            <person name="Godinez A."/>
            <person name="Nagaraj S."/>
            <person name="Vavikolanu K."/>
            <person name="Vyas G."/>
            <person name="Nadendla S."/>
            <person name="Aluvathingal J."/>
            <person name="Sichtig H."/>
        </authorList>
    </citation>
    <scope>NUCLEOTIDE SEQUENCE [LARGE SCALE GENOMIC DNA]</scope>
    <source>
        <strain evidence="1">FDAARGOS_200</strain>
    </source>
</reference>
<organism evidence="1 2">
    <name type="scientific">Legionella anisa</name>
    <dbReference type="NCBI Taxonomy" id="28082"/>
    <lineage>
        <taxon>Bacteria</taxon>
        <taxon>Pseudomonadati</taxon>
        <taxon>Pseudomonadota</taxon>
        <taxon>Gammaproteobacteria</taxon>
        <taxon>Legionellales</taxon>
        <taxon>Legionellaceae</taxon>
        <taxon>Legionella</taxon>
    </lineage>
</organism>
<sequence length="346" mass="39020">MPLPTDIRLFARTADIDSPQKCRLMTEKEIGEFIKYHSSSSKELNNDALHGTFFSMFALRIFIWGITKYAEGTQDFDLPGAKRQSKLSVKKTSSEIMKGLSSYPLFHQTSKITNRAEHVIRCELLSGSNLANSLDYYARVNKIAPEYYLKMIEPVAKEYGDIENGVYKTTIIEAANSLSHYAPLIKLGAAYMQLKRAGEISEKILEDINVMQLMSALQQAAFDIVSYNIGASFYYAQAKSLGIKDLPSNISDIFSYPIDSTFDLSKQDMIHALSKIEQVFGNNSLGDFLKNLQNEMITVESENFTQILSAVLAKYQLSTDYKPVIDNNGHYEMYGVANVDYCFKFS</sequence>
<dbReference type="AlphaFoldDB" id="A0AAX0WN38"/>
<evidence type="ECO:0000313" key="2">
    <source>
        <dbReference type="Proteomes" id="UP000192511"/>
    </source>
</evidence>
<dbReference type="Proteomes" id="UP000192511">
    <property type="component" value="Unassembled WGS sequence"/>
</dbReference>
<gene>
    <name evidence="1" type="ORF">A6J39_002910</name>
</gene>
<protein>
    <submittedName>
        <fullName evidence="1">Uncharacterized protein</fullName>
    </submittedName>
</protein>
<evidence type="ECO:0000313" key="1">
    <source>
        <dbReference type="EMBL" id="PNL60242.1"/>
    </source>
</evidence>
<dbReference type="RefSeq" id="WP_019233986.1">
    <property type="nucleotide sequence ID" value="NZ_CAAAHR010000005.1"/>
</dbReference>
<proteinExistence type="predicted"/>
<dbReference type="EMBL" id="NBTX02000004">
    <property type="protein sequence ID" value="PNL60242.1"/>
    <property type="molecule type" value="Genomic_DNA"/>
</dbReference>
<keyword evidence="2" id="KW-1185">Reference proteome</keyword>
<comment type="caution">
    <text evidence="1">The sequence shown here is derived from an EMBL/GenBank/DDBJ whole genome shotgun (WGS) entry which is preliminary data.</text>
</comment>
<dbReference type="GeneID" id="98064612"/>
<name>A0AAX0WN38_9GAMM</name>